<dbReference type="PANTHER" id="PTHR46060:SF1">
    <property type="entry name" value="MARINER MOS1 TRANSPOSASE-LIKE PROTEIN"/>
    <property type="match status" value="1"/>
</dbReference>
<dbReference type="STRING" id="151549.A0A4C1TJB5"/>
<proteinExistence type="predicted"/>
<dbReference type="EMBL" id="BGZK01000065">
    <property type="protein sequence ID" value="GBP14629.1"/>
    <property type="molecule type" value="Genomic_DNA"/>
</dbReference>
<dbReference type="Gene3D" id="1.10.10.1450">
    <property type="match status" value="1"/>
</dbReference>
<accession>A0A4C1TJB5</accession>
<evidence type="ECO:0000313" key="3">
    <source>
        <dbReference type="Proteomes" id="UP000299102"/>
    </source>
</evidence>
<organism evidence="2 3">
    <name type="scientific">Eumeta variegata</name>
    <name type="common">Bagworm moth</name>
    <name type="synonym">Eumeta japonica</name>
    <dbReference type="NCBI Taxonomy" id="151549"/>
    <lineage>
        <taxon>Eukaryota</taxon>
        <taxon>Metazoa</taxon>
        <taxon>Ecdysozoa</taxon>
        <taxon>Arthropoda</taxon>
        <taxon>Hexapoda</taxon>
        <taxon>Insecta</taxon>
        <taxon>Pterygota</taxon>
        <taxon>Neoptera</taxon>
        <taxon>Endopterygota</taxon>
        <taxon>Lepidoptera</taxon>
        <taxon>Glossata</taxon>
        <taxon>Ditrysia</taxon>
        <taxon>Tineoidea</taxon>
        <taxon>Psychidae</taxon>
        <taxon>Oiketicinae</taxon>
        <taxon>Eumeta</taxon>
    </lineage>
</organism>
<dbReference type="InterPro" id="IPR052709">
    <property type="entry name" value="Transposase-MT_Hybrid"/>
</dbReference>
<keyword evidence="3" id="KW-1185">Reference proteome</keyword>
<feature type="domain" description="Mos1 transposase HTH" evidence="1">
    <location>
        <begin position="8"/>
        <end position="45"/>
    </location>
</feature>
<dbReference type="InterPro" id="IPR041426">
    <property type="entry name" value="Mos1_HTH"/>
</dbReference>
<name>A0A4C1TJB5_EUMVA</name>
<dbReference type="OrthoDB" id="616263at2759"/>
<dbReference type="Pfam" id="PF17906">
    <property type="entry name" value="HTH_48"/>
    <property type="match status" value="1"/>
</dbReference>
<dbReference type="Proteomes" id="UP000299102">
    <property type="component" value="Unassembled WGS sequence"/>
</dbReference>
<evidence type="ECO:0000259" key="1">
    <source>
        <dbReference type="Pfam" id="PF17906"/>
    </source>
</evidence>
<gene>
    <name evidence="2" type="ORF">EVAR_93499_1</name>
</gene>
<sequence length="98" mass="11554">MSKFELNKRHIRELLIYFFNLKKSADKAHQLFVEAYNEAALSERTSVPVKNCLKTPDWEVLPHPPYSPDIALSDYHLFRSMAYALSEQRFTSYEDIKN</sequence>
<reference evidence="2 3" key="1">
    <citation type="journal article" date="2019" name="Commun. Biol.">
        <title>The bagworm genome reveals a unique fibroin gene that provides high tensile strength.</title>
        <authorList>
            <person name="Kono N."/>
            <person name="Nakamura H."/>
            <person name="Ohtoshi R."/>
            <person name="Tomita M."/>
            <person name="Numata K."/>
            <person name="Arakawa K."/>
        </authorList>
    </citation>
    <scope>NUCLEOTIDE SEQUENCE [LARGE SCALE GENOMIC DNA]</scope>
</reference>
<dbReference type="AlphaFoldDB" id="A0A4C1TJB5"/>
<comment type="caution">
    <text evidence="2">The sequence shown here is derived from an EMBL/GenBank/DDBJ whole genome shotgun (WGS) entry which is preliminary data.</text>
</comment>
<protein>
    <submittedName>
        <fullName evidence="2">Mariner Mos1 transposase</fullName>
    </submittedName>
</protein>
<dbReference type="PANTHER" id="PTHR46060">
    <property type="entry name" value="MARINER MOS1 TRANSPOSASE-LIKE PROTEIN"/>
    <property type="match status" value="1"/>
</dbReference>
<evidence type="ECO:0000313" key="2">
    <source>
        <dbReference type="EMBL" id="GBP14629.1"/>
    </source>
</evidence>